<dbReference type="Proteomes" id="UP000236161">
    <property type="component" value="Unassembled WGS sequence"/>
</dbReference>
<evidence type="ECO:0000256" key="10">
    <source>
        <dbReference type="SAM" id="Phobius"/>
    </source>
</evidence>
<gene>
    <name evidence="11" type="primary">PPI1</name>
    <name evidence="11" type="ORF">AXF42_Ash007219</name>
</gene>
<keyword evidence="6 10" id="KW-0472">Membrane</keyword>
<dbReference type="STRING" id="1088818.A0A2I0B9J0"/>
<evidence type="ECO:0000256" key="4">
    <source>
        <dbReference type="ARBA" id="ARBA00022989"/>
    </source>
</evidence>
<evidence type="ECO:0000256" key="6">
    <source>
        <dbReference type="ARBA" id="ARBA00023136"/>
    </source>
</evidence>
<feature type="compositionally biased region" description="Basic and acidic residues" evidence="9">
    <location>
        <begin position="508"/>
        <end position="521"/>
    </location>
</feature>
<evidence type="ECO:0000256" key="7">
    <source>
        <dbReference type="ARBA" id="ARBA00038080"/>
    </source>
</evidence>
<comment type="subcellular location">
    <subcellularLocation>
        <location evidence="1">Cell membrane</location>
        <topology evidence="1">Single-pass membrane protein</topology>
    </subcellularLocation>
</comment>
<dbReference type="EMBL" id="KZ451903">
    <property type="protein sequence ID" value="PKA64474.1"/>
    <property type="molecule type" value="Genomic_DNA"/>
</dbReference>
<evidence type="ECO:0000256" key="2">
    <source>
        <dbReference type="ARBA" id="ARBA00022475"/>
    </source>
</evidence>
<keyword evidence="4 10" id="KW-1133">Transmembrane helix</keyword>
<protein>
    <submittedName>
        <fullName evidence="11">Proton pump-interactor 1</fullName>
    </submittedName>
</protein>
<keyword evidence="2" id="KW-1003">Cell membrane</keyword>
<evidence type="ECO:0000256" key="8">
    <source>
        <dbReference type="SAM" id="Coils"/>
    </source>
</evidence>
<keyword evidence="3 10" id="KW-0812">Transmembrane</keyword>
<evidence type="ECO:0000313" key="12">
    <source>
        <dbReference type="Proteomes" id="UP000236161"/>
    </source>
</evidence>
<feature type="compositionally biased region" description="Basic and acidic residues" evidence="9">
    <location>
        <begin position="561"/>
        <end position="574"/>
    </location>
</feature>
<dbReference type="InterPro" id="IPR055282">
    <property type="entry name" value="PPI1-4"/>
</dbReference>
<evidence type="ECO:0000256" key="5">
    <source>
        <dbReference type="ARBA" id="ARBA00023054"/>
    </source>
</evidence>
<feature type="compositionally biased region" description="Basic and acidic residues" evidence="9">
    <location>
        <begin position="412"/>
        <end position="431"/>
    </location>
</feature>
<feature type="coiled-coil region" evidence="8">
    <location>
        <begin position="198"/>
        <end position="228"/>
    </location>
</feature>
<dbReference type="OrthoDB" id="2195113at2759"/>
<feature type="compositionally biased region" description="Basic and acidic residues" evidence="9">
    <location>
        <begin position="440"/>
        <end position="479"/>
    </location>
</feature>
<dbReference type="GO" id="GO:0005886">
    <property type="term" value="C:plasma membrane"/>
    <property type="evidence" value="ECO:0007669"/>
    <property type="project" value="UniProtKB-SubCell"/>
</dbReference>
<accession>A0A2I0B9J0</accession>
<keyword evidence="5 8" id="KW-0175">Coiled coil</keyword>
<dbReference type="PANTHER" id="PTHR32219">
    <property type="entry name" value="RNA-BINDING PROTEIN YLMH-RELATED"/>
    <property type="match status" value="1"/>
</dbReference>
<feature type="region of interest" description="Disordered" evidence="9">
    <location>
        <begin position="494"/>
        <end position="587"/>
    </location>
</feature>
<organism evidence="11 12">
    <name type="scientific">Apostasia shenzhenica</name>
    <dbReference type="NCBI Taxonomy" id="1088818"/>
    <lineage>
        <taxon>Eukaryota</taxon>
        <taxon>Viridiplantae</taxon>
        <taxon>Streptophyta</taxon>
        <taxon>Embryophyta</taxon>
        <taxon>Tracheophyta</taxon>
        <taxon>Spermatophyta</taxon>
        <taxon>Magnoliopsida</taxon>
        <taxon>Liliopsida</taxon>
        <taxon>Asparagales</taxon>
        <taxon>Orchidaceae</taxon>
        <taxon>Apostasioideae</taxon>
        <taxon>Apostasia</taxon>
    </lineage>
</organism>
<evidence type="ECO:0000256" key="9">
    <source>
        <dbReference type="SAM" id="MobiDB-lite"/>
    </source>
</evidence>
<evidence type="ECO:0000256" key="3">
    <source>
        <dbReference type="ARBA" id="ARBA00022692"/>
    </source>
</evidence>
<sequence length="626" mass="70959">MTEYMGVEVLSDGVVPEQTNNEINGEGMLVNKVDEPNNSCLLDEPNVANGGIKESEPSTGSSVPKDAVDEWPEPKKDHTFYFVKYRSYEDPKLKAKLDQADKELQRNTQARTKLIEALKAKRVLPSEKADIISELKPLQAEHGKFRIVLSEKRKEMEPLHDALGKLRGTKNATTEKGVGLCSSEEELDELIQSLQYRIQHESNTLAEEKQLLKEIKQLEASREKVIANAAMRAKIHESFGQRDAIQDQVKLIGLDLDGVRREQQSIGARIKLMEIKKNTIMTDIESLNKDLDDITGKRTKAYEEIAMLRKERDESNASFFEYRSLVSNAKSLAVTKDIAALEELAHNEVEKFMSQWSNSKAFRDDYERRTLSSLDFRQLSKDGRMRIPDEKPIVSEALASTEVVNESTKASMKKEKENVIPPRHEEAEANKAQEQVVKPSEVRERRKAPDAEKADVAEKADKETSKNEIDPAKLKEMKREEEIAKAKLALERKKKLAEKAAAKATARAQKEAEKKQKEKEKKARKKAAASSQSGGAEPQETEMRDVEQEQDEPNLNTEVPALEKSKEEQKEKAIKLPSRMKSQKHIPRSILKKKKSHSYWLWAASAAIVALLLVVFAYFYPIEISQ</sequence>
<feature type="transmembrane region" description="Helical" evidence="10">
    <location>
        <begin position="599"/>
        <end position="620"/>
    </location>
</feature>
<evidence type="ECO:0000256" key="1">
    <source>
        <dbReference type="ARBA" id="ARBA00004162"/>
    </source>
</evidence>
<reference evidence="11 12" key="1">
    <citation type="journal article" date="2017" name="Nature">
        <title>The Apostasia genome and the evolution of orchids.</title>
        <authorList>
            <person name="Zhang G.Q."/>
            <person name="Liu K.W."/>
            <person name="Li Z."/>
            <person name="Lohaus R."/>
            <person name="Hsiao Y.Y."/>
            <person name="Niu S.C."/>
            <person name="Wang J.Y."/>
            <person name="Lin Y.C."/>
            <person name="Xu Q."/>
            <person name="Chen L.J."/>
            <person name="Yoshida K."/>
            <person name="Fujiwara S."/>
            <person name="Wang Z.W."/>
            <person name="Zhang Y.Q."/>
            <person name="Mitsuda N."/>
            <person name="Wang M."/>
            <person name="Liu G.H."/>
            <person name="Pecoraro L."/>
            <person name="Huang H.X."/>
            <person name="Xiao X.J."/>
            <person name="Lin M."/>
            <person name="Wu X.Y."/>
            <person name="Wu W.L."/>
            <person name="Chen Y.Y."/>
            <person name="Chang S.B."/>
            <person name="Sakamoto S."/>
            <person name="Ohme-Takagi M."/>
            <person name="Yagi M."/>
            <person name="Zeng S.J."/>
            <person name="Shen C.Y."/>
            <person name="Yeh C.M."/>
            <person name="Luo Y.B."/>
            <person name="Tsai W.C."/>
            <person name="Van de Peer Y."/>
            <person name="Liu Z.J."/>
        </authorList>
    </citation>
    <scope>NUCLEOTIDE SEQUENCE [LARGE SCALE GENOMIC DNA]</scope>
    <source>
        <strain evidence="12">cv. Shenzhen</strain>
        <tissue evidence="11">Stem</tissue>
    </source>
</reference>
<dbReference type="PANTHER" id="PTHR32219:SF2">
    <property type="entry name" value="PROTON PUMP-INTERACTOR 1"/>
    <property type="match status" value="1"/>
</dbReference>
<name>A0A2I0B9J0_9ASPA</name>
<feature type="region of interest" description="Disordered" evidence="9">
    <location>
        <begin position="405"/>
        <end position="479"/>
    </location>
</feature>
<comment type="similarity">
    <text evidence="7">Belongs to the plant Proton pump-interactor protein family.</text>
</comment>
<evidence type="ECO:0000313" key="11">
    <source>
        <dbReference type="EMBL" id="PKA64474.1"/>
    </source>
</evidence>
<keyword evidence="12" id="KW-1185">Reference proteome</keyword>
<proteinExistence type="inferred from homology"/>
<dbReference type="AlphaFoldDB" id="A0A2I0B9J0"/>
<feature type="region of interest" description="Disordered" evidence="9">
    <location>
        <begin position="45"/>
        <end position="71"/>
    </location>
</feature>